<organism evidence="1 2">
    <name type="scientific">Peronosclerospora sorghi</name>
    <dbReference type="NCBI Taxonomy" id="230839"/>
    <lineage>
        <taxon>Eukaryota</taxon>
        <taxon>Sar</taxon>
        <taxon>Stramenopiles</taxon>
        <taxon>Oomycota</taxon>
        <taxon>Peronosporomycetes</taxon>
        <taxon>Peronosporales</taxon>
        <taxon>Peronosporaceae</taxon>
        <taxon>Peronosclerospora</taxon>
    </lineage>
</organism>
<evidence type="ECO:0000313" key="2">
    <source>
        <dbReference type="Proteomes" id="UP001163321"/>
    </source>
</evidence>
<proteinExistence type="predicted"/>
<keyword evidence="2" id="KW-1185">Reference proteome</keyword>
<protein>
    <submittedName>
        <fullName evidence="1">Uncharacterized protein</fullName>
    </submittedName>
</protein>
<comment type="caution">
    <text evidence="1">The sequence shown here is derived from an EMBL/GenBank/DDBJ whole genome shotgun (WGS) entry which is preliminary data.</text>
</comment>
<dbReference type="Proteomes" id="UP001163321">
    <property type="component" value="Chromosome 7"/>
</dbReference>
<reference evidence="1 2" key="1">
    <citation type="journal article" date="2022" name="bioRxiv">
        <title>The genome of the oomycete Peronosclerospora sorghi, a cosmopolitan pathogen of maize and sorghum, is inflated with dispersed pseudogenes.</title>
        <authorList>
            <person name="Fletcher K."/>
            <person name="Martin F."/>
            <person name="Isakeit T."/>
            <person name="Cavanaugh K."/>
            <person name="Magill C."/>
            <person name="Michelmore R."/>
        </authorList>
    </citation>
    <scope>NUCLEOTIDE SEQUENCE [LARGE SCALE GENOMIC DNA]</scope>
    <source>
        <strain evidence="1">P6</strain>
    </source>
</reference>
<evidence type="ECO:0000313" key="1">
    <source>
        <dbReference type="EMBL" id="KAI9908913.1"/>
    </source>
</evidence>
<accession>A0ACC0VT45</accession>
<name>A0ACC0VT45_9STRA</name>
<sequence length="442" mass="50246">MVETRRTSRRLQKKATTEAVKSSPPASSRRQSARLSRLTPSPSSRAKEEIKKKKNEKKKEIKEKNSVDVVTQVESVAIAAVKNEEKIRLDRGIEKEEEEPDKEKEEKDGGDKKDGGEEGESTKEKDVKEENKDDVAVKMDSVDAVENEEMILLESVDEKETNEKEEAHAKNEKLRERKEEKNDEAGTVVDSVPAAAVGNEEMTLLDNADEEEEKAEEEEEEEEDIEHYALLAASGLTFSTKGNDQLPCSSTPSSMSSKPPTAAHGLPLKLVSNQLESGASRYQAFFDFERSKRPTLREDARALEEQTILAASHKEVAHSERQRAEAQQKQSAGRRWFNFESEVMTPDARQDFALLQMRNYLDPKKFYKSSDHSRALPKYFQRGVVLEAPHEFHSARLSKKQRRKTFTDEIMADEQVVEYTHRVATAIQIANRKGGRKRLRRT</sequence>
<gene>
    <name evidence="1" type="ORF">PsorP6_014533</name>
</gene>
<dbReference type="EMBL" id="CM047586">
    <property type="protein sequence ID" value="KAI9908913.1"/>
    <property type="molecule type" value="Genomic_DNA"/>
</dbReference>